<dbReference type="GO" id="GO:0016020">
    <property type="term" value="C:membrane"/>
    <property type="evidence" value="ECO:0007669"/>
    <property type="project" value="UniProtKB-SubCell"/>
</dbReference>
<feature type="transmembrane region" description="Helical" evidence="8">
    <location>
        <begin position="345"/>
        <end position="370"/>
    </location>
</feature>
<dbReference type="EMBL" id="ML977323">
    <property type="protein sequence ID" value="KAF2115438.1"/>
    <property type="molecule type" value="Genomic_DNA"/>
</dbReference>
<dbReference type="OrthoDB" id="2115177at2759"/>
<keyword evidence="3 8" id="KW-0812">Transmembrane</keyword>
<evidence type="ECO:0000256" key="4">
    <source>
        <dbReference type="ARBA" id="ARBA00022729"/>
    </source>
</evidence>
<dbReference type="InterPro" id="IPR032800">
    <property type="entry name" value="TRP_N"/>
</dbReference>
<keyword evidence="4 9" id="KW-0732">Signal</keyword>
<keyword evidence="6 8" id="KW-0472">Membrane</keyword>
<evidence type="ECO:0000256" key="8">
    <source>
        <dbReference type="SAM" id="Phobius"/>
    </source>
</evidence>
<comment type="similarity">
    <text evidence="2">Belongs to the transient receptor potential (TRP) ion channel family.</text>
</comment>
<dbReference type="GO" id="GO:0009272">
    <property type="term" value="P:fungal-type cell wall biogenesis"/>
    <property type="evidence" value="ECO:0007669"/>
    <property type="project" value="TreeGrafter"/>
</dbReference>
<evidence type="ECO:0000256" key="6">
    <source>
        <dbReference type="ARBA" id="ARBA00023136"/>
    </source>
</evidence>
<feature type="region of interest" description="Disordered" evidence="7">
    <location>
        <begin position="648"/>
        <end position="737"/>
    </location>
</feature>
<feature type="transmembrane region" description="Helical" evidence="8">
    <location>
        <begin position="573"/>
        <end position="602"/>
    </location>
</feature>
<dbReference type="SMART" id="SM01320">
    <property type="entry name" value="TRP_N"/>
    <property type="match status" value="1"/>
</dbReference>
<feature type="transmembrane region" description="Helical" evidence="8">
    <location>
        <begin position="390"/>
        <end position="409"/>
    </location>
</feature>
<dbReference type="InterPro" id="IPR040241">
    <property type="entry name" value="TRP_Flc/Pkd2-like"/>
</dbReference>
<reference evidence="11" key="1">
    <citation type="journal article" date="2020" name="Stud. Mycol.">
        <title>101 Dothideomycetes genomes: a test case for predicting lifestyles and emergence of pathogens.</title>
        <authorList>
            <person name="Haridas S."/>
            <person name="Albert R."/>
            <person name="Binder M."/>
            <person name="Bloem J."/>
            <person name="Labutti K."/>
            <person name="Salamov A."/>
            <person name="Andreopoulos B."/>
            <person name="Baker S."/>
            <person name="Barry K."/>
            <person name="Bills G."/>
            <person name="Bluhm B."/>
            <person name="Cannon C."/>
            <person name="Castanera R."/>
            <person name="Culley D."/>
            <person name="Daum C."/>
            <person name="Ezra D."/>
            <person name="Gonzalez J."/>
            <person name="Henrissat B."/>
            <person name="Kuo A."/>
            <person name="Liang C."/>
            <person name="Lipzen A."/>
            <person name="Lutzoni F."/>
            <person name="Magnuson J."/>
            <person name="Mondo S."/>
            <person name="Nolan M."/>
            <person name="Ohm R."/>
            <person name="Pangilinan J."/>
            <person name="Park H.-J."/>
            <person name="Ramirez L."/>
            <person name="Alfaro M."/>
            <person name="Sun H."/>
            <person name="Tritt A."/>
            <person name="Yoshinaga Y."/>
            <person name="Zwiers L.-H."/>
            <person name="Turgeon B."/>
            <person name="Goodwin S."/>
            <person name="Spatafora J."/>
            <person name="Crous P."/>
            <person name="Grigoriev I."/>
        </authorList>
    </citation>
    <scope>NUCLEOTIDE SEQUENCE</scope>
    <source>
        <strain evidence="11">CBS 627.86</strain>
    </source>
</reference>
<feature type="chain" id="PRO_5025409514" description="ML-like domain-containing protein" evidence="9">
    <location>
        <begin position="27"/>
        <end position="737"/>
    </location>
</feature>
<evidence type="ECO:0000313" key="12">
    <source>
        <dbReference type="Proteomes" id="UP000799770"/>
    </source>
</evidence>
<dbReference type="PANTHER" id="PTHR31145">
    <property type="entry name" value="INTEGRAL MEMBRANE PROTEIN (AFU_ORTHOLOGUE AFUA_7G01610)"/>
    <property type="match status" value="1"/>
</dbReference>
<dbReference type="Proteomes" id="UP000799770">
    <property type="component" value="Unassembled WGS sequence"/>
</dbReference>
<gene>
    <name evidence="11" type="ORF">BDV96DRAFT_492766</name>
</gene>
<comment type="subcellular location">
    <subcellularLocation>
        <location evidence="1">Membrane</location>
        <topology evidence="1">Multi-pass membrane protein</topology>
    </subcellularLocation>
</comment>
<evidence type="ECO:0000256" key="1">
    <source>
        <dbReference type="ARBA" id="ARBA00004141"/>
    </source>
</evidence>
<keyword evidence="12" id="KW-1185">Reference proteome</keyword>
<dbReference type="Pfam" id="PF06011">
    <property type="entry name" value="TRP"/>
    <property type="match status" value="1"/>
</dbReference>
<evidence type="ECO:0000256" key="3">
    <source>
        <dbReference type="ARBA" id="ARBA00022692"/>
    </source>
</evidence>
<dbReference type="Pfam" id="PF14558">
    <property type="entry name" value="TRP_N"/>
    <property type="match status" value="1"/>
</dbReference>
<keyword evidence="5 8" id="KW-1133">Transmembrane helix</keyword>
<protein>
    <recommendedName>
        <fullName evidence="10">ML-like domain-containing protein</fullName>
    </recommendedName>
</protein>
<proteinExistence type="inferred from homology"/>
<feature type="transmembrane region" description="Helical" evidence="8">
    <location>
        <begin position="541"/>
        <end position="561"/>
    </location>
</feature>
<evidence type="ECO:0000259" key="10">
    <source>
        <dbReference type="SMART" id="SM01320"/>
    </source>
</evidence>
<dbReference type="AlphaFoldDB" id="A0A6A5ZAL3"/>
<feature type="transmembrane region" description="Helical" evidence="8">
    <location>
        <begin position="429"/>
        <end position="448"/>
    </location>
</feature>
<name>A0A6A5ZAL3_9PLEO</name>
<evidence type="ECO:0000256" key="5">
    <source>
        <dbReference type="ARBA" id="ARBA00022989"/>
    </source>
</evidence>
<evidence type="ECO:0000313" key="11">
    <source>
        <dbReference type="EMBL" id="KAF2115438.1"/>
    </source>
</evidence>
<dbReference type="PANTHER" id="PTHR31145:SF5">
    <property type="entry name" value="DUF907 DOMAIN PROTEIN (AFU_ORTHOLOGUE AFUA_2G06100)"/>
    <property type="match status" value="1"/>
</dbReference>
<dbReference type="GO" id="GO:0055085">
    <property type="term" value="P:transmembrane transport"/>
    <property type="evidence" value="ECO:0007669"/>
    <property type="project" value="TreeGrafter"/>
</dbReference>
<dbReference type="InterPro" id="IPR010308">
    <property type="entry name" value="TRP_C"/>
</dbReference>
<feature type="signal peptide" evidence="9">
    <location>
        <begin position="1"/>
        <end position="26"/>
    </location>
</feature>
<evidence type="ECO:0000256" key="7">
    <source>
        <dbReference type="SAM" id="MobiDB-lite"/>
    </source>
</evidence>
<sequence>MRAHSTYSAMLAPFILLASAPLGALAGDILKTNGYASCQDNSDIVVNNLDLEFDKNTKKITFDASVTSKKEQKVMATLTVNAYGKQVYNSTFNPCDEATKVPSFCPVKEGTFAASGEQSIPDSYLSSIPSIAFSVPDLDSQATLQLNAVDGGERLACITSNVSNGKSLAVPGVSYVAAGIAGAALLVSGLSALASAGHAGSATSSPTFFEVIGWFQSMSLNGMMSVQAPGVYQSWSKNFGFSTGLVHWEAMQKSIDSFRNKTGGNLTTDSVDFLKQATLVHVDQNMNLTNAKRSLDAALLWARDELNTDTNNSTSTGQSDSKVMHAVKGIQGYVEELSIPDGNTFMTVLLVFAIVLAAVTVGILLFKVILESWALCGKFPKRLTSFRKRYWWTLAKTITNLILLLYGVWTLYCVYQFKRGDSWAAKTLAGVTLGVFTLILAFFTWKIWSIAHKYKKMEGDTAALYDNKDVWRKYSIFYENYKKSYWWIFVPAIVYMFARGCVIAGADGHGLAQAAGQLIVEALLLLLLLWSRPFSLKSGNWINIIIQVVRVLSVVCILVFVEELGVAQTTKTVTGLVLVVMQAVLTGLLAILIAVNAIVICCRDNPHRKKRKEAEKARDLDNLTPLDARNSLLMDPVEYKRNSIPKPFAQRGYDPVPLSEQPTGYMGARQFGDGQEHLLGDAASFGGRSQSHDRAISPVRSHSPPAARAPRLPEVDIGTSQPYSDYPPHGGYQRHAY</sequence>
<feature type="transmembrane region" description="Helical" evidence="8">
    <location>
        <begin position="485"/>
        <end position="505"/>
    </location>
</feature>
<accession>A0A6A5ZAL3</accession>
<feature type="domain" description="ML-like" evidence="10">
    <location>
        <begin position="28"/>
        <end position="169"/>
    </location>
</feature>
<organism evidence="11 12">
    <name type="scientific">Lophiotrema nucula</name>
    <dbReference type="NCBI Taxonomy" id="690887"/>
    <lineage>
        <taxon>Eukaryota</taxon>
        <taxon>Fungi</taxon>
        <taxon>Dikarya</taxon>
        <taxon>Ascomycota</taxon>
        <taxon>Pezizomycotina</taxon>
        <taxon>Dothideomycetes</taxon>
        <taxon>Pleosporomycetidae</taxon>
        <taxon>Pleosporales</taxon>
        <taxon>Lophiotremataceae</taxon>
        <taxon>Lophiotrema</taxon>
    </lineage>
</organism>
<evidence type="ECO:0000256" key="9">
    <source>
        <dbReference type="SAM" id="SignalP"/>
    </source>
</evidence>
<evidence type="ECO:0000256" key="2">
    <source>
        <dbReference type="ARBA" id="ARBA00010642"/>
    </source>
</evidence>
<feature type="transmembrane region" description="Helical" evidence="8">
    <location>
        <begin position="511"/>
        <end position="529"/>
    </location>
</feature>